<dbReference type="Pfam" id="PF16344">
    <property type="entry name" value="FecR_C"/>
    <property type="match status" value="1"/>
</dbReference>
<protein>
    <submittedName>
        <fullName evidence="5">FecR family protein</fullName>
    </submittedName>
</protein>
<evidence type="ECO:0000259" key="3">
    <source>
        <dbReference type="Pfam" id="PF16344"/>
    </source>
</evidence>
<dbReference type="GO" id="GO:0016989">
    <property type="term" value="F:sigma factor antagonist activity"/>
    <property type="evidence" value="ECO:0007669"/>
    <property type="project" value="TreeGrafter"/>
</dbReference>
<dbReference type="EMBL" id="PVUB01000006">
    <property type="protein sequence ID" value="PRZ22906.1"/>
    <property type="molecule type" value="Genomic_DNA"/>
</dbReference>
<dbReference type="Pfam" id="PF04773">
    <property type="entry name" value="FecR"/>
    <property type="match status" value="1"/>
</dbReference>
<reference evidence="5" key="2">
    <citation type="submission" date="2016-11" db="EMBL/GenBank/DDBJ databases">
        <authorList>
            <person name="Jaros S."/>
            <person name="Januszkiewicz K."/>
            <person name="Wedrychowicz H."/>
        </authorList>
    </citation>
    <scope>NUCLEOTIDE SEQUENCE [LARGE SCALE GENOMIC DNA]</scope>
    <source>
        <strain evidence="5">DSM 19729</strain>
    </source>
</reference>
<evidence type="ECO:0000313" key="4">
    <source>
        <dbReference type="EMBL" id="PRZ22906.1"/>
    </source>
</evidence>
<dbReference type="Gene3D" id="3.55.50.30">
    <property type="match status" value="1"/>
</dbReference>
<dbReference type="PANTHER" id="PTHR30273:SF2">
    <property type="entry name" value="PROTEIN FECR"/>
    <property type="match status" value="1"/>
</dbReference>
<proteinExistence type="predicted"/>
<dbReference type="Gene3D" id="2.60.120.1440">
    <property type="match status" value="1"/>
</dbReference>
<dbReference type="InterPro" id="IPR012373">
    <property type="entry name" value="Ferrdict_sens_TM"/>
</dbReference>
<organism evidence="5 6">
    <name type="scientific">Flavobacterium granuli</name>
    <dbReference type="NCBI Taxonomy" id="280093"/>
    <lineage>
        <taxon>Bacteria</taxon>
        <taxon>Pseudomonadati</taxon>
        <taxon>Bacteroidota</taxon>
        <taxon>Flavobacteriia</taxon>
        <taxon>Flavobacteriales</taxon>
        <taxon>Flavobacteriaceae</taxon>
        <taxon>Flavobacterium</taxon>
    </lineage>
</organism>
<dbReference type="EMBL" id="FQWO01000016">
    <property type="protein sequence ID" value="SHH55743.1"/>
    <property type="molecule type" value="Genomic_DNA"/>
</dbReference>
<accession>A0A1M5TZC1</accession>
<dbReference type="AlphaFoldDB" id="A0A1M5TZC1"/>
<keyword evidence="1" id="KW-1133">Transmembrane helix</keyword>
<dbReference type="Proteomes" id="UP000184384">
    <property type="component" value="Unassembled WGS sequence"/>
</dbReference>
<feature type="domain" description="Protein FecR C-terminal" evidence="3">
    <location>
        <begin position="243"/>
        <end position="311"/>
    </location>
</feature>
<name>A0A1M5TZC1_9FLAO</name>
<dbReference type="PANTHER" id="PTHR30273">
    <property type="entry name" value="PERIPLASMIC SIGNAL SENSOR AND SIGMA FACTOR ACTIVATOR FECR-RELATED"/>
    <property type="match status" value="1"/>
</dbReference>
<keyword evidence="1" id="KW-0472">Membrane</keyword>
<evidence type="ECO:0000259" key="2">
    <source>
        <dbReference type="Pfam" id="PF04773"/>
    </source>
</evidence>
<evidence type="ECO:0000313" key="6">
    <source>
        <dbReference type="Proteomes" id="UP000184384"/>
    </source>
</evidence>
<dbReference type="InterPro" id="IPR006860">
    <property type="entry name" value="FecR"/>
</dbReference>
<evidence type="ECO:0000313" key="7">
    <source>
        <dbReference type="Proteomes" id="UP000237771"/>
    </source>
</evidence>
<keyword evidence="7" id="KW-1185">Reference proteome</keyword>
<dbReference type="Proteomes" id="UP000237771">
    <property type="component" value="Unassembled WGS sequence"/>
</dbReference>
<evidence type="ECO:0000256" key="1">
    <source>
        <dbReference type="SAM" id="Phobius"/>
    </source>
</evidence>
<reference evidence="6" key="1">
    <citation type="submission" date="2016-11" db="EMBL/GenBank/DDBJ databases">
        <authorList>
            <person name="Varghese N."/>
            <person name="Submissions S."/>
        </authorList>
    </citation>
    <scope>NUCLEOTIDE SEQUENCE [LARGE SCALE GENOMIC DNA]</scope>
    <source>
        <strain evidence="6">DSM 19729</strain>
    </source>
</reference>
<feature type="domain" description="FecR protein" evidence="2">
    <location>
        <begin position="110"/>
        <end position="200"/>
    </location>
</feature>
<gene>
    <name evidence="4" type="ORF">BC624_106156</name>
    <name evidence="5" type="ORF">SAMN05443373_11637</name>
</gene>
<keyword evidence="1" id="KW-0812">Transmembrane</keyword>
<evidence type="ECO:0000313" key="5">
    <source>
        <dbReference type="EMBL" id="SHH55743.1"/>
    </source>
</evidence>
<reference evidence="4 7" key="3">
    <citation type="submission" date="2018-03" db="EMBL/GenBank/DDBJ databases">
        <title>Genomic Encyclopedia of Archaeal and Bacterial Type Strains, Phase II (KMG-II): from individual species to whole genera.</title>
        <authorList>
            <person name="Goeker M."/>
        </authorList>
    </citation>
    <scope>NUCLEOTIDE SEQUENCE [LARGE SCALE GENOMIC DNA]</scope>
    <source>
        <strain evidence="4 7">DSM 17797</strain>
    </source>
</reference>
<sequence>MSIKAPILKKENFLLLAKKYEQGTSTPEEKMTVETFFDKMQEQSSDIETQLSDEKGNVMLNKILLELQVKPRKYTIRKALKVAAVLVTGLTIAFTAAKFAFKPATITQITAKGEKKEIFLEDGSVIVLNSNSSVTYPEEFENTRNIELVGQAYFKVFRDVKRPFIVQTHDVKVRVLGTSFDINSYNHHDTKVSVITGKVEVTSPTGKKVQITKNQQADLIKNSDLQISVENNNDKIAWISNTIILKNTKLSETVKIIENWYNVDIVIENQELNNLTISGKFKDEKLENVLESIAYLKQLKINYTTKNQITIRKKTP</sequence>
<dbReference type="STRING" id="280093.SAMN05443373_11637"/>
<dbReference type="InterPro" id="IPR032508">
    <property type="entry name" value="FecR_C"/>
</dbReference>
<feature type="transmembrane region" description="Helical" evidence="1">
    <location>
        <begin position="79"/>
        <end position="101"/>
    </location>
</feature>